<dbReference type="InterPro" id="IPR011600">
    <property type="entry name" value="Pept_C14_caspase"/>
</dbReference>
<dbReference type="SUPFAM" id="SSF50978">
    <property type="entry name" value="WD40 repeat-like"/>
    <property type="match status" value="1"/>
</dbReference>
<protein>
    <submittedName>
        <fullName evidence="8">DNA excision repair protein ERCC-8 like protein</fullName>
    </submittedName>
</protein>
<keyword evidence="9" id="KW-1185">Reference proteome</keyword>
<dbReference type="PROSITE" id="PS50294">
    <property type="entry name" value="WD_REPEATS_REGION"/>
    <property type="match status" value="3"/>
</dbReference>
<reference evidence="8" key="2">
    <citation type="submission" date="2020-06" db="EMBL/GenBank/DDBJ databases">
        <authorList>
            <person name="Sheffer M."/>
        </authorList>
    </citation>
    <scope>NUCLEOTIDE SEQUENCE</scope>
</reference>
<name>A0A8T0FJF6_ARGBR</name>
<evidence type="ECO:0000259" key="7">
    <source>
        <dbReference type="PROSITE" id="PS50208"/>
    </source>
</evidence>
<evidence type="ECO:0000256" key="4">
    <source>
        <dbReference type="PROSITE-ProRule" id="PRU00221"/>
    </source>
</evidence>
<dbReference type="SUPFAM" id="SSF52129">
    <property type="entry name" value="Caspase-like"/>
    <property type="match status" value="1"/>
</dbReference>
<dbReference type="EMBL" id="JABXBU010000011">
    <property type="protein sequence ID" value="KAF8791076.1"/>
    <property type="molecule type" value="Genomic_DNA"/>
</dbReference>
<dbReference type="PROSITE" id="PS50082">
    <property type="entry name" value="WD_REPEATS_2"/>
    <property type="match status" value="3"/>
</dbReference>
<comment type="caution">
    <text evidence="8">The sequence shown here is derived from an EMBL/GenBank/DDBJ whole genome shotgun (WGS) entry which is preliminary data.</text>
</comment>
<dbReference type="GO" id="GO:0000109">
    <property type="term" value="C:nucleotide-excision repair complex"/>
    <property type="evidence" value="ECO:0007669"/>
    <property type="project" value="TreeGrafter"/>
</dbReference>
<evidence type="ECO:0000259" key="6">
    <source>
        <dbReference type="PROSITE" id="PS50207"/>
    </source>
</evidence>
<evidence type="ECO:0000256" key="1">
    <source>
        <dbReference type="ARBA" id="ARBA00010134"/>
    </source>
</evidence>
<sequence length="877" mass="99485">MAASAVEVDAIPYTFNEITRQPEHVLDPILDKLTPDDYKSLFFLLIDVKIKREDFLFLVKKEGDYLKHKFLTIYYEFIFKDALLIEIFGTMQKYDLLKLLGTCRHDFERDEETFTQLSSLWKFLYTVCEQLENGEVNYLKEKLFLEHFNLNVCCAEELLCLAFVKGELDERNWQSKLSNIFKSLHPSCSEMITSYKGSSLKYYPLRRPTKTAHCGIAVIFNHVKFDVPELKERPQSYADTDALKKLWETFGFKIEIHTDLTAAEVYQVFLKLSEMNHSNYDAFVACYLSHGDEGVVVAKDGISNKLTTLVDLIANKCVTLAGKPKLFFVQACQGRGIQTGCLGRTFIPSSSPEVQILEPQASGLSKNVALRSDVLMFNSSIEGFVSFRNGSSSWFVQELVSKLEEYGEKLNISNVLPKVGECVTGKDGIIHDANITNYVYETLDSCMYVDDLITGENDAKEALELSHEAKEIMNKASLNLRIKEPTEKTSREEEEVKFFNDTLSTDLDGRYMANLLKALEQLQTGVKQGKSFQSSVITNRVLNLERSKCPNIFHEDITTFTSLDIHYKENEYRLLAGASNGDINIYTMDINSDSIHPDCMHPRKIFGRRSSRNKEYKIVQWHTFEPNKVVATDRDRRIHIWDAIQDSNAETKMRFDINIAGFHMSSGATKIIAVARKDPLIELIDIRSPPISRFSLHASSTAVSSVRWSPKSDEVIASGSVDGNIYLWDIRFPVESLGDRLEKDSTTAHGGAVDCLRFTNDGLYIVSHGLDNRINVWDATSGKPFDVDFGAIPSARTSYPVLIDMCYDSKPPVLFVPSRDCIIMYNLFTGDRLKTLMGHTNFVSCCAYRSSSNELFSAGRDKKILLWTPGAEIELEE</sequence>
<dbReference type="PROSITE" id="PS01122">
    <property type="entry name" value="CASPASE_CYS"/>
    <property type="match status" value="1"/>
</dbReference>
<evidence type="ECO:0000256" key="3">
    <source>
        <dbReference type="ARBA" id="ARBA00022737"/>
    </source>
</evidence>
<comment type="similarity">
    <text evidence="1 5">Belongs to the peptidase C14A family.</text>
</comment>
<dbReference type="PRINTS" id="PR00376">
    <property type="entry name" value="IL1BCENZYME"/>
</dbReference>
<dbReference type="InterPro" id="IPR019775">
    <property type="entry name" value="WD40_repeat_CS"/>
</dbReference>
<evidence type="ECO:0000256" key="2">
    <source>
        <dbReference type="ARBA" id="ARBA00022574"/>
    </source>
</evidence>
<dbReference type="AlphaFoldDB" id="A0A8T0FJF6"/>
<dbReference type="PROSITE" id="PS50207">
    <property type="entry name" value="CASPASE_P10"/>
    <property type="match status" value="1"/>
</dbReference>
<dbReference type="Gene3D" id="3.40.50.1460">
    <property type="match status" value="1"/>
</dbReference>
<organism evidence="8 9">
    <name type="scientific">Argiope bruennichi</name>
    <name type="common">Wasp spider</name>
    <name type="synonym">Aranea bruennichi</name>
    <dbReference type="NCBI Taxonomy" id="94029"/>
    <lineage>
        <taxon>Eukaryota</taxon>
        <taxon>Metazoa</taxon>
        <taxon>Ecdysozoa</taxon>
        <taxon>Arthropoda</taxon>
        <taxon>Chelicerata</taxon>
        <taxon>Arachnida</taxon>
        <taxon>Araneae</taxon>
        <taxon>Araneomorphae</taxon>
        <taxon>Entelegynae</taxon>
        <taxon>Araneoidea</taxon>
        <taxon>Araneidae</taxon>
        <taxon>Argiope</taxon>
    </lineage>
</organism>
<dbReference type="InterPro" id="IPR015917">
    <property type="entry name" value="Pept_C14A"/>
</dbReference>
<dbReference type="PROSITE" id="PS50208">
    <property type="entry name" value="CASPASE_P20"/>
    <property type="match status" value="1"/>
</dbReference>
<accession>A0A8T0FJF6</accession>
<dbReference type="GO" id="GO:0004197">
    <property type="term" value="F:cysteine-type endopeptidase activity"/>
    <property type="evidence" value="ECO:0007669"/>
    <property type="project" value="InterPro"/>
</dbReference>
<keyword evidence="2 4" id="KW-0853">WD repeat</keyword>
<proteinExistence type="inferred from homology"/>
<dbReference type="InterPro" id="IPR002138">
    <property type="entry name" value="Pept_C14_p10"/>
</dbReference>
<feature type="domain" description="Caspase family p20" evidence="7">
    <location>
        <begin position="215"/>
        <end position="336"/>
    </location>
</feature>
<dbReference type="InterPro" id="IPR033139">
    <property type="entry name" value="Caspase_cys_AS"/>
</dbReference>
<dbReference type="GO" id="GO:0043161">
    <property type="term" value="P:proteasome-mediated ubiquitin-dependent protein catabolic process"/>
    <property type="evidence" value="ECO:0007669"/>
    <property type="project" value="TreeGrafter"/>
</dbReference>
<dbReference type="InterPro" id="IPR029030">
    <property type="entry name" value="Caspase-like_dom_sf"/>
</dbReference>
<dbReference type="GO" id="GO:0000209">
    <property type="term" value="P:protein polyubiquitination"/>
    <property type="evidence" value="ECO:0007669"/>
    <property type="project" value="TreeGrafter"/>
</dbReference>
<dbReference type="InterPro" id="IPR015943">
    <property type="entry name" value="WD40/YVTN_repeat-like_dom_sf"/>
</dbReference>
<dbReference type="GO" id="GO:0031464">
    <property type="term" value="C:Cul4A-RING E3 ubiquitin ligase complex"/>
    <property type="evidence" value="ECO:0007669"/>
    <property type="project" value="TreeGrafter"/>
</dbReference>
<reference evidence="8" key="1">
    <citation type="journal article" date="2020" name="bioRxiv">
        <title>Chromosome-level reference genome of the European wasp spider Argiope bruennichi: a resource for studies on range expansion and evolutionary adaptation.</title>
        <authorList>
            <person name="Sheffer M.M."/>
            <person name="Hoppe A."/>
            <person name="Krehenwinkel H."/>
            <person name="Uhl G."/>
            <person name="Kuss A.W."/>
            <person name="Jensen L."/>
            <person name="Jensen C."/>
            <person name="Gillespie R.G."/>
            <person name="Hoff K.J."/>
            <person name="Prost S."/>
        </authorList>
    </citation>
    <scope>NUCLEOTIDE SEQUENCE</scope>
</reference>
<evidence type="ECO:0000313" key="8">
    <source>
        <dbReference type="EMBL" id="KAF8791076.1"/>
    </source>
</evidence>
<dbReference type="InterPro" id="IPR042238">
    <property type="entry name" value="Rad28/ERCC8/Ckn1/ATCSA-1"/>
</dbReference>
<dbReference type="SMART" id="SM00115">
    <property type="entry name" value="CASc"/>
    <property type="match status" value="1"/>
</dbReference>
<keyword evidence="3" id="KW-0677">Repeat</keyword>
<dbReference type="Proteomes" id="UP000807504">
    <property type="component" value="Unassembled WGS sequence"/>
</dbReference>
<feature type="repeat" description="WD" evidence="4">
    <location>
        <begin position="696"/>
        <end position="731"/>
    </location>
</feature>
<dbReference type="PROSITE" id="PS00678">
    <property type="entry name" value="WD_REPEATS_1"/>
    <property type="match status" value="1"/>
</dbReference>
<dbReference type="InterPro" id="IPR036322">
    <property type="entry name" value="WD40_repeat_dom_sf"/>
</dbReference>
<dbReference type="InterPro" id="IPR001680">
    <property type="entry name" value="WD40_rpt"/>
</dbReference>
<dbReference type="GO" id="GO:0006283">
    <property type="term" value="P:transcription-coupled nucleotide-excision repair"/>
    <property type="evidence" value="ECO:0007669"/>
    <property type="project" value="InterPro"/>
</dbReference>
<dbReference type="Pfam" id="PF00400">
    <property type="entry name" value="WD40"/>
    <property type="match status" value="3"/>
</dbReference>
<gene>
    <name evidence="8" type="ORF">HNY73_006005</name>
</gene>
<dbReference type="InterPro" id="IPR001309">
    <property type="entry name" value="Pept_C14_p20"/>
</dbReference>
<feature type="repeat" description="WD" evidence="4">
    <location>
        <begin position="836"/>
        <end position="867"/>
    </location>
</feature>
<dbReference type="PANTHER" id="PTHR46202:SF1">
    <property type="entry name" value="DNA EXCISION REPAIR PROTEIN ERCC-8"/>
    <property type="match status" value="1"/>
</dbReference>
<feature type="domain" description="Caspase family p10" evidence="6">
    <location>
        <begin position="364"/>
        <end position="428"/>
    </location>
</feature>
<evidence type="ECO:0000313" key="9">
    <source>
        <dbReference type="Proteomes" id="UP000807504"/>
    </source>
</evidence>
<dbReference type="Gene3D" id="2.130.10.10">
    <property type="entry name" value="YVTN repeat-like/Quinoprotein amine dehydrogenase"/>
    <property type="match status" value="1"/>
</dbReference>
<dbReference type="Pfam" id="PF00656">
    <property type="entry name" value="Peptidase_C14"/>
    <property type="match status" value="1"/>
</dbReference>
<feature type="repeat" description="WD" evidence="4">
    <location>
        <begin position="746"/>
        <end position="787"/>
    </location>
</feature>
<evidence type="ECO:0000256" key="5">
    <source>
        <dbReference type="RuleBase" id="RU003971"/>
    </source>
</evidence>
<dbReference type="PANTHER" id="PTHR46202">
    <property type="entry name" value="DNA EXCISION REPAIR PROTEIN ERCC-8"/>
    <property type="match status" value="1"/>
</dbReference>
<dbReference type="SMART" id="SM00320">
    <property type="entry name" value="WD40"/>
    <property type="match status" value="5"/>
</dbReference>